<accession>A0A6S7DRS4</accession>
<dbReference type="InterPro" id="IPR011008">
    <property type="entry name" value="Dimeric_a/b-barrel"/>
</dbReference>
<organism evidence="1 2">
    <name type="scientific">Achromobacter anxifer</name>
    <dbReference type="NCBI Taxonomy" id="1287737"/>
    <lineage>
        <taxon>Bacteria</taxon>
        <taxon>Pseudomonadati</taxon>
        <taxon>Pseudomonadota</taxon>
        <taxon>Betaproteobacteria</taxon>
        <taxon>Burkholderiales</taxon>
        <taxon>Alcaligenaceae</taxon>
        <taxon>Achromobacter</taxon>
    </lineage>
</organism>
<evidence type="ECO:0000313" key="2">
    <source>
        <dbReference type="Proteomes" id="UP000494117"/>
    </source>
</evidence>
<dbReference type="SUPFAM" id="SSF54909">
    <property type="entry name" value="Dimeric alpha+beta barrel"/>
    <property type="match status" value="1"/>
</dbReference>
<keyword evidence="2" id="KW-1185">Reference proteome</keyword>
<dbReference type="EMBL" id="CADILG010000023">
    <property type="protein sequence ID" value="CAB3880980.1"/>
    <property type="molecule type" value="Genomic_DNA"/>
</dbReference>
<evidence type="ECO:0000313" key="1">
    <source>
        <dbReference type="EMBL" id="CAB3880980.1"/>
    </source>
</evidence>
<reference evidence="1 2" key="1">
    <citation type="submission" date="2020-04" db="EMBL/GenBank/DDBJ databases">
        <authorList>
            <person name="De Canck E."/>
        </authorList>
    </citation>
    <scope>NUCLEOTIDE SEQUENCE [LARGE SCALE GENOMIC DNA]</scope>
    <source>
        <strain evidence="1 2">LMG 26858</strain>
    </source>
</reference>
<gene>
    <name evidence="1" type="ORF">LMG26858_03226</name>
</gene>
<sequence>MKSPLPVAGFAIIEAADMAEAIAMVSQTPCAIAHGVVEVWPLEQP</sequence>
<evidence type="ECO:0008006" key="3">
    <source>
        <dbReference type="Google" id="ProtNLM"/>
    </source>
</evidence>
<proteinExistence type="predicted"/>
<protein>
    <recommendedName>
        <fullName evidence="3">YCII-related domain-containing protein</fullName>
    </recommendedName>
</protein>
<dbReference type="Gene3D" id="3.30.70.1060">
    <property type="entry name" value="Dimeric alpha+beta barrel"/>
    <property type="match status" value="1"/>
</dbReference>
<dbReference type="AlphaFoldDB" id="A0A6S7DRS4"/>
<dbReference type="Proteomes" id="UP000494117">
    <property type="component" value="Unassembled WGS sequence"/>
</dbReference>
<name>A0A6S7DRS4_9BURK</name>